<dbReference type="AlphaFoldDB" id="A0A068TAM3"/>
<dbReference type="SMART" id="SM00530">
    <property type="entry name" value="HTH_XRE"/>
    <property type="match status" value="1"/>
</dbReference>
<dbReference type="InterPro" id="IPR001387">
    <property type="entry name" value="Cro/C1-type_HTH"/>
</dbReference>
<dbReference type="Gene3D" id="1.10.260.40">
    <property type="entry name" value="lambda repressor-like DNA-binding domains"/>
    <property type="match status" value="1"/>
</dbReference>
<dbReference type="PANTHER" id="PTHR36924:SF1">
    <property type="entry name" value="ANTITOXIN HIGA-1"/>
    <property type="match status" value="1"/>
</dbReference>
<gene>
    <name evidence="3" type="ORF">RG1141_CH27790</name>
</gene>
<keyword evidence="1" id="KW-0238">DNA-binding</keyword>
<evidence type="ECO:0000259" key="2">
    <source>
        <dbReference type="PROSITE" id="PS50943"/>
    </source>
</evidence>
<dbReference type="SUPFAM" id="SSF47413">
    <property type="entry name" value="lambda repressor-like DNA-binding domains"/>
    <property type="match status" value="1"/>
</dbReference>
<dbReference type="eggNOG" id="COG3093">
    <property type="taxonomic scope" value="Bacteria"/>
</dbReference>
<organism evidence="3 4">
    <name type="scientific">Neorhizobium galegae bv. officinalis bv. officinalis str. HAMBI 1141</name>
    <dbReference type="NCBI Taxonomy" id="1028801"/>
    <lineage>
        <taxon>Bacteria</taxon>
        <taxon>Pseudomonadati</taxon>
        <taxon>Pseudomonadota</taxon>
        <taxon>Alphaproteobacteria</taxon>
        <taxon>Hyphomicrobiales</taxon>
        <taxon>Rhizobiaceae</taxon>
        <taxon>Rhizobium/Agrobacterium group</taxon>
        <taxon>Neorhizobium</taxon>
    </lineage>
</organism>
<dbReference type="PROSITE" id="PS50943">
    <property type="entry name" value="HTH_CROC1"/>
    <property type="match status" value="1"/>
</dbReference>
<proteinExistence type="predicted"/>
<dbReference type="Proteomes" id="UP000028186">
    <property type="component" value="Chromosome I"/>
</dbReference>
<dbReference type="KEGG" id="ngl:RG1141_CH27790"/>
<dbReference type="InterPro" id="IPR013430">
    <property type="entry name" value="Toxin_antidote_HigA"/>
</dbReference>
<feature type="domain" description="HTH cro/C1-type" evidence="2">
    <location>
        <begin position="12"/>
        <end position="66"/>
    </location>
</feature>
<dbReference type="GO" id="GO:0003677">
    <property type="term" value="F:DNA binding"/>
    <property type="evidence" value="ECO:0007669"/>
    <property type="project" value="UniProtKB-KW"/>
</dbReference>
<protein>
    <submittedName>
        <fullName evidence="3">Plasmid maintenance system antidote protein, XRE family</fullName>
    </submittedName>
</protein>
<accession>A0A068TAM3</accession>
<dbReference type="CDD" id="cd00093">
    <property type="entry name" value="HTH_XRE"/>
    <property type="match status" value="1"/>
</dbReference>
<evidence type="ECO:0000313" key="3">
    <source>
        <dbReference type="EMBL" id="CDN55116.1"/>
    </source>
</evidence>
<dbReference type="NCBIfam" id="TIGR02607">
    <property type="entry name" value="antidote_HigA"/>
    <property type="match status" value="1"/>
</dbReference>
<dbReference type="InterPro" id="IPR010982">
    <property type="entry name" value="Lambda_DNA-bd_dom_sf"/>
</dbReference>
<name>A0A068TAM3_NEOGA</name>
<dbReference type="PANTHER" id="PTHR36924">
    <property type="entry name" value="ANTITOXIN HIGA-1"/>
    <property type="match status" value="1"/>
</dbReference>
<dbReference type="PATRIC" id="fig|1028801.3.peg.2831"/>
<dbReference type="Pfam" id="PF01381">
    <property type="entry name" value="HTH_3"/>
    <property type="match status" value="1"/>
</dbReference>
<dbReference type="HOGENOM" id="CLU_140230_5_1_5"/>
<evidence type="ECO:0000313" key="4">
    <source>
        <dbReference type="Proteomes" id="UP000028186"/>
    </source>
</evidence>
<reference evidence="4" key="1">
    <citation type="journal article" date="2014" name="BMC Genomics">
        <title>Genome sequencing of two Neorhizobium galegae strains reveals a noeT gene responsible for the unusual acetylation of the nodulation factors.</title>
        <authorList>
            <person name="Osterman J."/>
            <person name="Marsh J."/>
            <person name="Laine P.K."/>
            <person name="Zeng Z."/>
            <person name="Alatalo E."/>
            <person name="Sullivan J.T."/>
            <person name="Young J.P."/>
            <person name="Thomas-Oates J."/>
            <person name="Paulin L."/>
            <person name="Lindstrom K."/>
        </authorList>
    </citation>
    <scope>NUCLEOTIDE SEQUENCE [LARGE SCALE GENOMIC DNA]</scope>
    <source>
        <strain evidence="4">HAMBI 1141</strain>
    </source>
</reference>
<sequence length="96" mass="10674">MQMIAVHPGRILKRELTARSLSANQLALSLRLPSGRITDILNAKRGISPDTALRLARYFGNSARFWLDLQTAYELALAERENGERIAEEVKPAEAA</sequence>
<evidence type="ECO:0000256" key="1">
    <source>
        <dbReference type="ARBA" id="ARBA00023125"/>
    </source>
</evidence>
<dbReference type="EMBL" id="HG938355">
    <property type="protein sequence ID" value="CDN55116.1"/>
    <property type="molecule type" value="Genomic_DNA"/>
</dbReference>